<name>A0ACB7TPT5_HYAAI</name>
<accession>A0ACB7TPT5</accession>
<sequence length="164" mass="18848">MEGVLQQRSAVCDRQISVASSLGQIGTAGSTTDIDSLCDLIRSVVCDELQRIQCPPQYTAGSISSLVRNERCHASHMQKLRAVLLPLRHVSCTRYHHDTLPLVQPIQRSYNRQPIRWKSDIWRIPDRQPLCFHCSEAGHLYHNFLYRYLRLLGYATDSPRQRFG</sequence>
<keyword evidence="2" id="KW-1185">Reference proteome</keyword>
<gene>
    <name evidence="1" type="ORF">HPB50_023129</name>
</gene>
<proteinExistence type="predicted"/>
<reference evidence="1" key="1">
    <citation type="submission" date="2020-05" db="EMBL/GenBank/DDBJ databases">
        <title>Large-scale comparative analyses of tick genomes elucidate their genetic diversity and vector capacities.</title>
        <authorList>
            <person name="Jia N."/>
            <person name="Wang J."/>
            <person name="Shi W."/>
            <person name="Du L."/>
            <person name="Sun Y."/>
            <person name="Zhan W."/>
            <person name="Jiang J."/>
            <person name="Wang Q."/>
            <person name="Zhang B."/>
            <person name="Ji P."/>
            <person name="Sakyi L.B."/>
            <person name="Cui X."/>
            <person name="Yuan T."/>
            <person name="Jiang B."/>
            <person name="Yang W."/>
            <person name="Lam T.T.-Y."/>
            <person name="Chang Q."/>
            <person name="Ding S."/>
            <person name="Wang X."/>
            <person name="Zhu J."/>
            <person name="Ruan X."/>
            <person name="Zhao L."/>
            <person name="Wei J."/>
            <person name="Que T."/>
            <person name="Du C."/>
            <person name="Cheng J."/>
            <person name="Dai P."/>
            <person name="Han X."/>
            <person name="Huang E."/>
            <person name="Gao Y."/>
            <person name="Liu J."/>
            <person name="Shao H."/>
            <person name="Ye R."/>
            <person name="Li L."/>
            <person name="Wei W."/>
            <person name="Wang X."/>
            <person name="Wang C."/>
            <person name="Yang T."/>
            <person name="Huo Q."/>
            <person name="Li W."/>
            <person name="Guo W."/>
            <person name="Chen H."/>
            <person name="Zhou L."/>
            <person name="Ni X."/>
            <person name="Tian J."/>
            <person name="Zhou Y."/>
            <person name="Sheng Y."/>
            <person name="Liu T."/>
            <person name="Pan Y."/>
            <person name="Xia L."/>
            <person name="Li J."/>
            <person name="Zhao F."/>
            <person name="Cao W."/>
        </authorList>
    </citation>
    <scope>NUCLEOTIDE SEQUENCE</scope>
    <source>
        <strain evidence="1">Hyas-2018</strain>
    </source>
</reference>
<dbReference type="EMBL" id="CM023481">
    <property type="protein sequence ID" value="KAH6948179.1"/>
    <property type="molecule type" value="Genomic_DNA"/>
</dbReference>
<evidence type="ECO:0000313" key="1">
    <source>
        <dbReference type="EMBL" id="KAH6948179.1"/>
    </source>
</evidence>
<evidence type="ECO:0000313" key="2">
    <source>
        <dbReference type="Proteomes" id="UP000821845"/>
    </source>
</evidence>
<comment type="caution">
    <text evidence="1">The sequence shown here is derived from an EMBL/GenBank/DDBJ whole genome shotgun (WGS) entry which is preliminary data.</text>
</comment>
<dbReference type="Proteomes" id="UP000821845">
    <property type="component" value="Chromosome 1"/>
</dbReference>
<organism evidence="1 2">
    <name type="scientific">Hyalomma asiaticum</name>
    <name type="common">Tick</name>
    <dbReference type="NCBI Taxonomy" id="266040"/>
    <lineage>
        <taxon>Eukaryota</taxon>
        <taxon>Metazoa</taxon>
        <taxon>Ecdysozoa</taxon>
        <taxon>Arthropoda</taxon>
        <taxon>Chelicerata</taxon>
        <taxon>Arachnida</taxon>
        <taxon>Acari</taxon>
        <taxon>Parasitiformes</taxon>
        <taxon>Ixodida</taxon>
        <taxon>Ixodoidea</taxon>
        <taxon>Ixodidae</taxon>
        <taxon>Hyalomminae</taxon>
        <taxon>Hyalomma</taxon>
    </lineage>
</organism>
<protein>
    <submittedName>
        <fullName evidence="1">Uncharacterized protein</fullName>
    </submittedName>
</protein>